<keyword evidence="2" id="KW-1185">Reference proteome</keyword>
<dbReference type="GO" id="GO:0016567">
    <property type="term" value="P:protein ubiquitination"/>
    <property type="evidence" value="ECO:0007669"/>
    <property type="project" value="TreeGrafter"/>
</dbReference>
<dbReference type="PANTHER" id="PTHR22938">
    <property type="entry name" value="ZINC FINGER PROTEIN 598"/>
    <property type="match status" value="1"/>
</dbReference>
<dbReference type="GO" id="GO:0072344">
    <property type="term" value="P:rescue of stalled ribosome"/>
    <property type="evidence" value="ECO:0007669"/>
    <property type="project" value="InterPro"/>
</dbReference>
<dbReference type="EMBL" id="SPHZ02000005">
    <property type="protein sequence ID" value="KAF0920872.1"/>
    <property type="molecule type" value="Genomic_DNA"/>
</dbReference>
<sequence>MRSSKNWQPDLRCCICRAHCPCVVVTKAAAADSVNFADMPAANSHQEWQARGYYWYCNAMAAYFDDMQQYKAGKAIASGTLSSCDDVVKFLIHIVF</sequence>
<gene>
    <name evidence="1" type="ORF">E2562_037532</name>
</gene>
<name>A0A6G1E8T4_9ORYZ</name>
<comment type="caution">
    <text evidence="1">The sequence shown here is derived from an EMBL/GenBank/DDBJ whole genome shotgun (WGS) entry which is preliminary data.</text>
</comment>
<organism evidence="1 2">
    <name type="scientific">Oryza meyeriana var. granulata</name>
    <dbReference type="NCBI Taxonomy" id="110450"/>
    <lineage>
        <taxon>Eukaryota</taxon>
        <taxon>Viridiplantae</taxon>
        <taxon>Streptophyta</taxon>
        <taxon>Embryophyta</taxon>
        <taxon>Tracheophyta</taxon>
        <taxon>Spermatophyta</taxon>
        <taxon>Magnoliopsida</taxon>
        <taxon>Liliopsida</taxon>
        <taxon>Poales</taxon>
        <taxon>Poaceae</taxon>
        <taxon>BOP clade</taxon>
        <taxon>Oryzoideae</taxon>
        <taxon>Oryzeae</taxon>
        <taxon>Oryzinae</taxon>
        <taxon>Oryza</taxon>
        <taxon>Oryza meyeriana</taxon>
    </lineage>
</organism>
<dbReference type="Proteomes" id="UP000479710">
    <property type="component" value="Unassembled WGS sequence"/>
</dbReference>
<protein>
    <submittedName>
        <fullName evidence="1">Uncharacterized protein</fullName>
    </submittedName>
</protein>
<evidence type="ECO:0000313" key="2">
    <source>
        <dbReference type="Proteomes" id="UP000479710"/>
    </source>
</evidence>
<accession>A0A6G1E8T4</accession>
<dbReference type="AlphaFoldDB" id="A0A6G1E8T4"/>
<reference evidence="1 2" key="1">
    <citation type="submission" date="2019-11" db="EMBL/GenBank/DDBJ databases">
        <title>Whole genome sequence of Oryza granulata.</title>
        <authorList>
            <person name="Li W."/>
        </authorList>
    </citation>
    <scope>NUCLEOTIDE SEQUENCE [LARGE SCALE GENOMIC DNA]</scope>
    <source>
        <strain evidence="2">cv. Menghai</strain>
        <tissue evidence="1">Leaf</tissue>
    </source>
</reference>
<dbReference type="GO" id="GO:0061630">
    <property type="term" value="F:ubiquitin protein ligase activity"/>
    <property type="evidence" value="ECO:0007669"/>
    <property type="project" value="InterPro"/>
</dbReference>
<dbReference type="PANTHER" id="PTHR22938:SF15">
    <property type="entry name" value="OS01G0568000 PROTEIN"/>
    <property type="match status" value="1"/>
</dbReference>
<dbReference type="GO" id="GO:0043022">
    <property type="term" value="F:ribosome binding"/>
    <property type="evidence" value="ECO:0007669"/>
    <property type="project" value="TreeGrafter"/>
</dbReference>
<dbReference type="InterPro" id="IPR044288">
    <property type="entry name" value="ZNF598/HEL2"/>
</dbReference>
<proteinExistence type="predicted"/>
<evidence type="ECO:0000313" key="1">
    <source>
        <dbReference type="EMBL" id="KAF0920872.1"/>
    </source>
</evidence>